<dbReference type="InterPro" id="IPR040177">
    <property type="entry name" value="SLC30A9"/>
</dbReference>
<dbReference type="RefSeq" id="WP_377933904.1">
    <property type="nucleotide sequence ID" value="NZ_JBHUMF010000015.1"/>
</dbReference>
<dbReference type="InterPro" id="IPR002524">
    <property type="entry name" value="Cation_efflux"/>
</dbReference>
<dbReference type="Pfam" id="PF01545">
    <property type="entry name" value="Cation_efflux"/>
    <property type="match status" value="1"/>
</dbReference>
<evidence type="ECO:0000256" key="4">
    <source>
        <dbReference type="ARBA" id="ARBA00022989"/>
    </source>
</evidence>
<protein>
    <submittedName>
        <fullName evidence="9">Cation diffusion facilitator family transporter</fullName>
    </submittedName>
</protein>
<proteinExistence type="predicted"/>
<evidence type="ECO:0000313" key="9">
    <source>
        <dbReference type="EMBL" id="MFD2680474.1"/>
    </source>
</evidence>
<feature type="domain" description="Cation efflux protein cytoplasmic" evidence="8">
    <location>
        <begin position="237"/>
        <end position="308"/>
    </location>
</feature>
<dbReference type="SUPFAM" id="SSF161111">
    <property type="entry name" value="Cation efflux protein transmembrane domain-like"/>
    <property type="match status" value="1"/>
</dbReference>
<feature type="transmembrane region" description="Helical" evidence="6">
    <location>
        <begin position="20"/>
        <end position="38"/>
    </location>
</feature>
<dbReference type="Gene3D" id="3.30.70.1350">
    <property type="entry name" value="Cation efflux protein, cytoplasmic domain"/>
    <property type="match status" value="1"/>
</dbReference>
<dbReference type="Pfam" id="PF16916">
    <property type="entry name" value="ZT_dimer"/>
    <property type="match status" value="1"/>
</dbReference>
<feature type="transmembrane region" description="Helical" evidence="6">
    <location>
        <begin position="119"/>
        <end position="138"/>
    </location>
</feature>
<keyword evidence="5 6" id="KW-0472">Membrane</keyword>
<feature type="domain" description="Cation efflux protein transmembrane" evidence="7">
    <location>
        <begin position="19"/>
        <end position="231"/>
    </location>
</feature>
<accession>A0ABW5RPR0</accession>
<dbReference type="PANTHER" id="PTHR13414:SF9">
    <property type="entry name" value="PROTON-COUPLED ZINC ANTIPORTER SLC30A9, MITOCHONDRIAL"/>
    <property type="match status" value="1"/>
</dbReference>
<reference evidence="10" key="1">
    <citation type="journal article" date="2019" name="Int. J. Syst. Evol. Microbiol.">
        <title>The Global Catalogue of Microorganisms (GCM) 10K type strain sequencing project: providing services to taxonomists for standard genome sequencing and annotation.</title>
        <authorList>
            <consortium name="The Broad Institute Genomics Platform"/>
            <consortium name="The Broad Institute Genome Sequencing Center for Infectious Disease"/>
            <person name="Wu L."/>
            <person name="Ma J."/>
        </authorList>
    </citation>
    <scope>NUCLEOTIDE SEQUENCE [LARGE SCALE GENOMIC DNA]</scope>
    <source>
        <strain evidence="10">KCTC 3913</strain>
    </source>
</reference>
<feature type="transmembrane region" description="Helical" evidence="6">
    <location>
        <begin position="79"/>
        <end position="99"/>
    </location>
</feature>
<dbReference type="SUPFAM" id="SSF160240">
    <property type="entry name" value="Cation efflux protein cytoplasmic domain-like"/>
    <property type="match status" value="1"/>
</dbReference>
<dbReference type="EMBL" id="JBHUMF010000015">
    <property type="protein sequence ID" value="MFD2680474.1"/>
    <property type="molecule type" value="Genomic_DNA"/>
</dbReference>
<dbReference type="PANTHER" id="PTHR13414">
    <property type="entry name" value="HUEL-CATION TRANSPORTER"/>
    <property type="match status" value="1"/>
</dbReference>
<organism evidence="9 10">
    <name type="scientific">Bacillus seohaeanensis</name>
    <dbReference type="NCBI Taxonomy" id="284580"/>
    <lineage>
        <taxon>Bacteria</taxon>
        <taxon>Bacillati</taxon>
        <taxon>Bacillota</taxon>
        <taxon>Bacilli</taxon>
        <taxon>Bacillales</taxon>
        <taxon>Bacillaceae</taxon>
        <taxon>Bacillus</taxon>
    </lineage>
</organism>
<name>A0ABW5RPR0_9BACI</name>
<comment type="caution">
    <text evidence="9">The sequence shown here is derived from an EMBL/GenBank/DDBJ whole genome shotgun (WGS) entry which is preliminary data.</text>
</comment>
<evidence type="ECO:0000256" key="1">
    <source>
        <dbReference type="ARBA" id="ARBA00004141"/>
    </source>
</evidence>
<dbReference type="InterPro" id="IPR036837">
    <property type="entry name" value="Cation_efflux_CTD_sf"/>
</dbReference>
<keyword evidence="2" id="KW-0813">Transport</keyword>
<evidence type="ECO:0000256" key="3">
    <source>
        <dbReference type="ARBA" id="ARBA00022692"/>
    </source>
</evidence>
<comment type="subcellular location">
    <subcellularLocation>
        <location evidence="1">Membrane</location>
        <topology evidence="1">Multi-pass membrane protein</topology>
    </subcellularLocation>
</comment>
<keyword evidence="3 6" id="KW-0812">Transmembrane</keyword>
<gene>
    <name evidence="9" type="ORF">ACFSUL_06865</name>
</gene>
<dbReference type="NCBIfam" id="TIGR01297">
    <property type="entry name" value="CDF"/>
    <property type="match status" value="1"/>
</dbReference>
<evidence type="ECO:0000256" key="6">
    <source>
        <dbReference type="SAM" id="Phobius"/>
    </source>
</evidence>
<evidence type="ECO:0000313" key="10">
    <source>
        <dbReference type="Proteomes" id="UP001597506"/>
    </source>
</evidence>
<dbReference type="Proteomes" id="UP001597506">
    <property type="component" value="Unassembled WGS sequence"/>
</dbReference>
<feature type="transmembrane region" description="Helical" evidence="6">
    <location>
        <begin position="203"/>
        <end position="221"/>
    </location>
</feature>
<evidence type="ECO:0000259" key="7">
    <source>
        <dbReference type="Pfam" id="PF01545"/>
    </source>
</evidence>
<dbReference type="InterPro" id="IPR027470">
    <property type="entry name" value="Cation_efflux_CTD"/>
</dbReference>
<evidence type="ECO:0000256" key="5">
    <source>
        <dbReference type="ARBA" id="ARBA00023136"/>
    </source>
</evidence>
<dbReference type="InterPro" id="IPR027469">
    <property type="entry name" value="Cation_efflux_TMD_sf"/>
</dbReference>
<evidence type="ECO:0000256" key="2">
    <source>
        <dbReference type="ARBA" id="ARBA00022448"/>
    </source>
</evidence>
<dbReference type="Gene3D" id="1.20.1510.10">
    <property type="entry name" value="Cation efflux protein transmembrane domain"/>
    <property type="match status" value="1"/>
</dbReference>
<dbReference type="InterPro" id="IPR058533">
    <property type="entry name" value="Cation_efflux_TM"/>
</dbReference>
<keyword evidence="10" id="KW-1185">Reference proteome</keyword>
<feature type="transmembrane region" description="Helical" evidence="6">
    <location>
        <begin position="174"/>
        <end position="197"/>
    </location>
</feature>
<sequence length="327" mass="35736">MDSSESLWELIKKGNKSSLYAMIGNAFLAIAKAVAYVFSGSGAMFATAMHSLADALNQGFVFTGSVLSEKKPTARFPTGFGRVINLFCMVAVIIVSIMAYETVLEGWHLIQHPAEVEGIWLNLVVLGLNIVIDGTILVKVMKEINKEAGEAVGSEGFFMGTFRNLKRASPPTRLVFYEDMVAVTGAVLALIAVLVTYFSNFDLLDGVVTIIIGFLMVGVAFRVGYDNMVGLIGVAAPKEIEDKVAEIILGDEDVTDINKLRILQEGRNYHVEAYIELRKGLALSEADDIKFRVQDMLRDNPNIADVTLGIIEDDDIKSWNAENEKGS</sequence>
<evidence type="ECO:0000259" key="8">
    <source>
        <dbReference type="Pfam" id="PF16916"/>
    </source>
</evidence>
<keyword evidence="4 6" id="KW-1133">Transmembrane helix</keyword>